<evidence type="ECO:0000256" key="2">
    <source>
        <dbReference type="RuleBase" id="RU000363"/>
    </source>
</evidence>
<protein>
    <submittedName>
        <fullName evidence="3">Short-chain dehydrogenase</fullName>
    </submittedName>
</protein>
<evidence type="ECO:0000256" key="1">
    <source>
        <dbReference type="ARBA" id="ARBA00023002"/>
    </source>
</evidence>
<dbReference type="EMBL" id="QJPH01000275">
    <property type="protein sequence ID" value="PZN81128.1"/>
    <property type="molecule type" value="Genomic_DNA"/>
</dbReference>
<dbReference type="PANTHER" id="PTHR43157:SF31">
    <property type="entry name" value="PHOSPHATIDYLINOSITOL-GLYCAN BIOSYNTHESIS CLASS F PROTEIN"/>
    <property type="match status" value="1"/>
</dbReference>
<dbReference type="InterPro" id="IPR036291">
    <property type="entry name" value="NAD(P)-bd_dom_sf"/>
</dbReference>
<accession>A0A2W4RMU7</accession>
<sequence length="293" mass="31960">MNSVTRLSGKRCVVTGGTSGIGLVTARKLVEMGGDILIVGRDANRGLAAKRSIHEATGREGADFLQADLSDMDAVRSLAESISSRWDYVDVLINNAGGMFGKRQLSAQGFEMTFALNHLSYFLLTALLMPRLLAASEKARIVNVASEAHRRMRLDFDDLQSEKSYNRLLAYGRSKLANLLFTHELAQRINPQQVTVNALHPGFVATDIGTRHGLMPSFAWWLAKFAALSPEKGAATSVYLASSPDVADANGLYFYKCKPIKPSQEALDSDAARCLWEISTRLTGIDWGGGQFS</sequence>
<dbReference type="AlphaFoldDB" id="A0A2W4RMU7"/>
<dbReference type="SUPFAM" id="SSF51735">
    <property type="entry name" value="NAD(P)-binding Rossmann-fold domains"/>
    <property type="match status" value="1"/>
</dbReference>
<organism evidence="3 4">
    <name type="scientific">Candidatus Methylumidiphilus alinenensis</name>
    <dbReference type="NCBI Taxonomy" id="2202197"/>
    <lineage>
        <taxon>Bacteria</taxon>
        <taxon>Pseudomonadati</taxon>
        <taxon>Pseudomonadota</taxon>
        <taxon>Gammaproteobacteria</taxon>
        <taxon>Methylococcales</taxon>
        <taxon>Candidatus Methylumidiphilus</taxon>
    </lineage>
</organism>
<comment type="similarity">
    <text evidence="2">Belongs to the short-chain dehydrogenases/reductases (SDR) family.</text>
</comment>
<evidence type="ECO:0000313" key="3">
    <source>
        <dbReference type="EMBL" id="PZN81128.1"/>
    </source>
</evidence>
<dbReference type="CDD" id="cd05327">
    <property type="entry name" value="retinol-DH_like_SDR_c_like"/>
    <property type="match status" value="1"/>
</dbReference>
<reference evidence="3 4" key="1">
    <citation type="journal article" date="2018" name="Aquat. Microb. Ecol.">
        <title>Gammaproteobacterial methanotrophs dominate.</title>
        <authorList>
            <person name="Rissanen A.J."/>
            <person name="Saarenheimo J."/>
            <person name="Tiirola M."/>
            <person name="Peura S."/>
            <person name="Aalto S.L."/>
            <person name="Karvinen A."/>
            <person name="Nykanen H."/>
        </authorList>
    </citation>
    <scope>NUCLEOTIDE SEQUENCE [LARGE SCALE GENOMIC DNA]</scope>
    <source>
        <strain evidence="3">AMbin10</strain>
    </source>
</reference>
<dbReference type="Proteomes" id="UP000249396">
    <property type="component" value="Unassembled WGS sequence"/>
</dbReference>
<dbReference type="GO" id="GO:0016491">
    <property type="term" value="F:oxidoreductase activity"/>
    <property type="evidence" value="ECO:0007669"/>
    <property type="project" value="UniProtKB-KW"/>
</dbReference>
<dbReference type="InterPro" id="IPR002347">
    <property type="entry name" value="SDR_fam"/>
</dbReference>
<dbReference type="Gene3D" id="3.40.50.720">
    <property type="entry name" value="NAD(P)-binding Rossmann-like Domain"/>
    <property type="match status" value="1"/>
</dbReference>
<dbReference type="PRINTS" id="PR00080">
    <property type="entry name" value="SDRFAMILY"/>
</dbReference>
<gene>
    <name evidence="3" type="ORF">DM484_08835</name>
</gene>
<dbReference type="PRINTS" id="PR00081">
    <property type="entry name" value="GDHRDH"/>
</dbReference>
<evidence type="ECO:0000313" key="4">
    <source>
        <dbReference type="Proteomes" id="UP000249396"/>
    </source>
</evidence>
<comment type="caution">
    <text evidence="3">The sequence shown here is derived from an EMBL/GenBank/DDBJ whole genome shotgun (WGS) entry which is preliminary data.</text>
</comment>
<dbReference type="PANTHER" id="PTHR43157">
    <property type="entry name" value="PHOSPHATIDYLINOSITOL-GLYCAN BIOSYNTHESIS CLASS F PROTEIN-RELATED"/>
    <property type="match status" value="1"/>
</dbReference>
<dbReference type="Pfam" id="PF00106">
    <property type="entry name" value="adh_short"/>
    <property type="match status" value="1"/>
</dbReference>
<name>A0A2W4RMU7_9GAMM</name>
<keyword evidence="1" id="KW-0560">Oxidoreductase</keyword>
<proteinExistence type="inferred from homology"/>